<keyword evidence="1" id="KW-0812">Transmembrane</keyword>
<keyword evidence="1" id="KW-1133">Transmembrane helix</keyword>
<keyword evidence="1" id="KW-0472">Membrane</keyword>
<dbReference type="AlphaFoldDB" id="A0A178A1D6"/>
<feature type="transmembrane region" description="Helical" evidence="1">
    <location>
        <begin position="310"/>
        <end position="329"/>
    </location>
</feature>
<sequence>MKKIWYTFKKWFQTREIGQKYFITMVLLSILPLTILGYLSFNIAKSTLVDNQMQSAKDILKTSSESADLLLKNIVNMERVIVWNSDIQTELKSSLANYSSKETHIDIKTIKSMENLINSYFIDTQDIDSICIFDAYHRSVCYGDPESTGKYDNGGIFHEIVNEDWYNKSDAAQGKTVFFSENVLVGDESVDTFSSVKQLRESDQLFNQQVLGMLVVNVRKSLFSKTFNDSKNSKFIIFDDSQDRVRAMYSYPEVNRLREGHWDNIGKAIEHFTEKGYVSNLYRNQTTGWVFVHITDEQGLLSQSSDIGKITILLVFLMAVLSFTLSFIFSGKLNKPLRQLKKLTTDWTNSALGGNELKRKDEISIIGENFKKAISENRHLNDQLIRYQLIKKESELKILQAQIKPHFLYNTLESIYWLAIIESNDNIAKMTQALSETFKLSLNNGKDLIPIAKELSHIKSYLTIQNIRYNGKFQYVEQVEPALLERQMLKLLLQPIVENAVYHGLEPKVGPGTIWLTGEKTGSEIVFTIKDDGVGIKDIERTKKGFGLKNVEERLKLYYGVESSLRITSDIGTKVEIRYRERVDGENNAENGRV</sequence>
<accession>A0A178A1D6</accession>
<evidence type="ECO:0000259" key="2">
    <source>
        <dbReference type="SMART" id="SM00387"/>
    </source>
</evidence>
<feature type="transmembrane region" description="Helical" evidence="1">
    <location>
        <begin position="21"/>
        <end position="41"/>
    </location>
</feature>
<proteinExistence type="predicted"/>
<dbReference type="GO" id="GO:0016020">
    <property type="term" value="C:membrane"/>
    <property type="evidence" value="ECO:0007669"/>
    <property type="project" value="InterPro"/>
</dbReference>
<dbReference type="PATRIC" id="fig|217031.6.peg.1344"/>
<evidence type="ECO:0000313" key="3">
    <source>
        <dbReference type="EMBL" id="OAK74006.1"/>
    </source>
</evidence>
<gene>
    <name evidence="3" type="ORF">ABB05_06215</name>
</gene>
<dbReference type="OrthoDB" id="9776552at2"/>
<dbReference type="InterPro" id="IPR010559">
    <property type="entry name" value="Sig_transdc_His_kin_internal"/>
</dbReference>
<keyword evidence="3" id="KW-0418">Kinase</keyword>
<dbReference type="InterPro" id="IPR036890">
    <property type="entry name" value="HATPase_C_sf"/>
</dbReference>
<protein>
    <submittedName>
        <fullName evidence="3">Histidine kinase</fullName>
    </submittedName>
</protein>
<dbReference type="RefSeq" id="WP_064467815.1">
    <property type="nucleotide sequence ID" value="NZ_LDJR01000028.1"/>
</dbReference>
<dbReference type="Proteomes" id="UP000077881">
    <property type="component" value="Unassembled WGS sequence"/>
</dbReference>
<dbReference type="Gene3D" id="6.10.340.10">
    <property type="match status" value="1"/>
</dbReference>
<dbReference type="InterPro" id="IPR050640">
    <property type="entry name" value="Bact_2-comp_sensor_kinase"/>
</dbReference>
<name>A0A178A1D6_9BACI</name>
<dbReference type="Pfam" id="PF02518">
    <property type="entry name" value="HATPase_c"/>
    <property type="match status" value="1"/>
</dbReference>
<dbReference type="Gene3D" id="3.30.565.10">
    <property type="entry name" value="Histidine kinase-like ATPase, C-terminal domain"/>
    <property type="match status" value="1"/>
</dbReference>
<evidence type="ECO:0000313" key="4">
    <source>
        <dbReference type="Proteomes" id="UP000077881"/>
    </source>
</evidence>
<evidence type="ECO:0000256" key="1">
    <source>
        <dbReference type="SAM" id="Phobius"/>
    </source>
</evidence>
<reference evidence="3 4" key="1">
    <citation type="submission" date="2015-05" db="EMBL/GenBank/DDBJ databases">
        <title>Comparison of genome.</title>
        <authorList>
            <person name="Zheng Z."/>
            <person name="Sun M."/>
        </authorList>
    </citation>
    <scope>NUCLEOTIDE SEQUENCE [LARGE SCALE GENOMIC DNA]</scope>
    <source>
        <strain evidence="3 4">G25-74</strain>
    </source>
</reference>
<dbReference type="GO" id="GO:0000155">
    <property type="term" value="F:phosphorelay sensor kinase activity"/>
    <property type="evidence" value="ECO:0007669"/>
    <property type="project" value="InterPro"/>
</dbReference>
<dbReference type="PANTHER" id="PTHR34220">
    <property type="entry name" value="SENSOR HISTIDINE KINASE YPDA"/>
    <property type="match status" value="1"/>
</dbReference>
<dbReference type="InterPro" id="IPR003594">
    <property type="entry name" value="HATPase_dom"/>
</dbReference>
<dbReference type="STRING" id="217031.ABB05_06215"/>
<dbReference type="Pfam" id="PF06580">
    <property type="entry name" value="His_kinase"/>
    <property type="match status" value="1"/>
</dbReference>
<keyword evidence="4" id="KW-1185">Reference proteome</keyword>
<organism evidence="3 4">
    <name type="scientific">Lederbergia galactosidilytica</name>
    <dbReference type="NCBI Taxonomy" id="217031"/>
    <lineage>
        <taxon>Bacteria</taxon>
        <taxon>Bacillati</taxon>
        <taxon>Bacillota</taxon>
        <taxon>Bacilli</taxon>
        <taxon>Bacillales</taxon>
        <taxon>Bacillaceae</taxon>
        <taxon>Lederbergia</taxon>
    </lineage>
</organism>
<feature type="domain" description="Histidine kinase/HSP90-like ATPase" evidence="2">
    <location>
        <begin position="484"/>
        <end position="583"/>
    </location>
</feature>
<dbReference type="SMART" id="SM00387">
    <property type="entry name" value="HATPase_c"/>
    <property type="match status" value="1"/>
</dbReference>
<dbReference type="PANTHER" id="PTHR34220:SF7">
    <property type="entry name" value="SENSOR HISTIDINE KINASE YPDA"/>
    <property type="match status" value="1"/>
</dbReference>
<dbReference type="SUPFAM" id="SSF55874">
    <property type="entry name" value="ATPase domain of HSP90 chaperone/DNA topoisomerase II/histidine kinase"/>
    <property type="match status" value="1"/>
</dbReference>
<keyword evidence="3" id="KW-0808">Transferase</keyword>
<comment type="caution">
    <text evidence="3">The sequence shown here is derived from an EMBL/GenBank/DDBJ whole genome shotgun (WGS) entry which is preliminary data.</text>
</comment>
<dbReference type="EMBL" id="LDJR01000028">
    <property type="protein sequence ID" value="OAK74006.1"/>
    <property type="molecule type" value="Genomic_DNA"/>
</dbReference>